<dbReference type="AlphaFoldDB" id="A0AAD4BI31"/>
<feature type="chain" id="PRO_5042282196" evidence="1">
    <location>
        <begin position="21"/>
        <end position="115"/>
    </location>
</feature>
<gene>
    <name evidence="2" type="ORF">L210DRAFT_821092</name>
</gene>
<feature type="non-terminal residue" evidence="2">
    <location>
        <position position="1"/>
    </location>
</feature>
<organism evidence="2 3">
    <name type="scientific">Boletus edulis BED1</name>
    <dbReference type="NCBI Taxonomy" id="1328754"/>
    <lineage>
        <taxon>Eukaryota</taxon>
        <taxon>Fungi</taxon>
        <taxon>Dikarya</taxon>
        <taxon>Basidiomycota</taxon>
        <taxon>Agaricomycotina</taxon>
        <taxon>Agaricomycetes</taxon>
        <taxon>Agaricomycetidae</taxon>
        <taxon>Boletales</taxon>
        <taxon>Boletineae</taxon>
        <taxon>Boletaceae</taxon>
        <taxon>Boletoideae</taxon>
        <taxon>Boletus</taxon>
    </lineage>
</organism>
<reference evidence="2" key="2">
    <citation type="journal article" date="2020" name="Nat. Commun.">
        <title>Large-scale genome sequencing of mycorrhizal fungi provides insights into the early evolution of symbiotic traits.</title>
        <authorList>
            <person name="Miyauchi S."/>
            <person name="Kiss E."/>
            <person name="Kuo A."/>
            <person name="Drula E."/>
            <person name="Kohler A."/>
            <person name="Sanchez-Garcia M."/>
            <person name="Morin E."/>
            <person name="Andreopoulos B."/>
            <person name="Barry K.W."/>
            <person name="Bonito G."/>
            <person name="Buee M."/>
            <person name="Carver A."/>
            <person name="Chen C."/>
            <person name="Cichocki N."/>
            <person name="Clum A."/>
            <person name="Culley D."/>
            <person name="Crous P.W."/>
            <person name="Fauchery L."/>
            <person name="Girlanda M."/>
            <person name="Hayes R.D."/>
            <person name="Keri Z."/>
            <person name="LaButti K."/>
            <person name="Lipzen A."/>
            <person name="Lombard V."/>
            <person name="Magnuson J."/>
            <person name="Maillard F."/>
            <person name="Murat C."/>
            <person name="Nolan M."/>
            <person name="Ohm R.A."/>
            <person name="Pangilinan J."/>
            <person name="Pereira M.F."/>
            <person name="Perotto S."/>
            <person name="Peter M."/>
            <person name="Pfister S."/>
            <person name="Riley R."/>
            <person name="Sitrit Y."/>
            <person name="Stielow J.B."/>
            <person name="Szollosi G."/>
            <person name="Zifcakova L."/>
            <person name="Stursova M."/>
            <person name="Spatafora J.W."/>
            <person name="Tedersoo L."/>
            <person name="Vaario L.M."/>
            <person name="Yamada A."/>
            <person name="Yan M."/>
            <person name="Wang P."/>
            <person name="Xu J."/>
            <person name="Bruns T."/>
            <person name="Baldrian P."/>
            <person name="Vilgalys R."/>
            <person name="Dunand C."/>
            <person name="Henrissat B."/>
            <person name="Grigoriev I.V."/>
            <person name="Hibbett D."/>
            <person name="Nagy L.G."/>
            <person name="Martin F.M."/>
        </authorList>
    </citation>
    <scope>NUCLEOTIDE SEQUENCE</scope>
    <source>
        <strain evidence="2">BED1</strain>
    </source>
</reference>
<keyword evidence="3" id="KW-1185">Reference proteome</keyword>
<feature type="non-terminal residue" evidence="2">
    <location>
        <position position="115"/>
    </location>
</feature>
<evidence type="ECO:0000313" key="3">
    <source>
        <dbReference type="Proteomes" id="UP001194468"/>
    </source>
</evidence>
<evidence type="ECO:0000313" key="2">
    <source>
        <dbReference type="EMBL" id="KAF8430677.1"/>
    </source>
</evidence>
<proteinExistence type="predicted"/>
<comment type="caution">
    <text evidence="2">The sequence shown here is derived from an EMBL/GenBank/DDBJ whole genome shotgun (WGS) entry which is preliminary data.</text>
</comment>
<protein>
    <submittedName>
        <fullName evidence="2">Uncharacterized protein</fullName>
    </submittedName>
</protein>
<name>A0AAD4BI31_BOLED</name>
<sequence>GNFPWTSLAVILAEQGLVMQGWPTSVLMPGKARASSNGSTARTKGITVLKEGEKRALCNAFENTEISVTRVEGRDKRKALTSSALPVIIGAAPPTDSGFSNAQQMFADGLIDFEG</sequence>
<reference evidence="2" key="1">
    <citation type="submission" date="2019-10" db="EMBL/GenBank/DDBJ databases">
        <authorList>
            <consortium name="DOE Joint Genome Institute"/>
            <person name="Kuo A."/>
            <person name="Miyauchi S."/>
            <person name="Kiss E."/>
            <person name="Drula E."/>
            <person name="Kohler A."/>
            <person name="Sanchez-Garcia M."/>
            <person name="Andreopoulos B."/>
            <person name="Barry K.W."/>
            <person name="Bonito G."/>
            <person name="Buee M."/>
            <person name="Carver A."/>
            <person name="Chen C."/>
            <person name="Cichocki N."/>
            <person name="Clum A."/>
            <person name="Culley D."/>
            <person name="Crous P.W."/>
            <person name="Fauchery L."/>
            <person name="Girlanda M."/>
            <person name="Hayes R."/>
            <person name="Keri Z."/>
            <person name="LaButti K."/>
            <person name="Lipzen A."/>
            <person name="Lombard V."/>
            <person name="Magnuson J."/>
            <person name="Maillard F."/>
            <person name="Morin E."/>
            <person name="Murat C."/>
            <person name="Nolan M."/>
            <person name="Ohm R."/>
            <person name="Pangilinan J."/>
            <person name="Pereira M."/>
            <person name="Perotto S."/>
            <person name="Peter M."/>
            <person name="Riley R."/>
            <person name="Sitrit Y."/>
            <person name="Stielow B."/>
            <person name="Szollosi G."/>
            <person name="Zifcakova L."/>
            <person name="Stursova M."/>
            <person name="Spatafora J.W."/>
            <person name="Tedersoo L."/>
            <person name="Vaario L.-M."/>
            <person name="Yamada A."/>
            <person name="Yan M."/>
            <person name="Wang P."/>
            <person name="Xu J."/>
            <person name="Bruns T."/>
            <person name="Baldrian P."/>
            <person name="Vilgalys R."/>
            <person name="Henrissat B."/>
            <person name="Grigoriev I.V."/>
            <person name="Hibbett D."/>
            <person name="Nagy L.G."/>
            <person name="Martin F.M."/>
        </authorList>
    </citation>
    <scope>NUCLEOTIDE SEQUENCE</scope>
    <source>
        <strain evidence="2">BED1</strain>
    </source>
</reference>
<feature type="signal peptide" evidence="1">
    <location>
        <begin position="1"/>
        <end position="20"/>
    </location>
</feature>
<evidence type="ECO:0000256" key="1">
    <source>
        <dbReference type="SAM" id="SignalP"/>
    </source>
</evidence>
<keyword evidence="1" id="KW-0732">Signal</keyword>
<dbReference type="Proteomes" id="UP001194468">
    <property type="component" value="Unassembled WGS sequence"/>
</dbReference>
<accession>A0AAD4BI31</accession>
<dbReference type="EMBL" id="WHUW01000058">
    <property type="protein sequence ID" value="KAF8430677.1"/>
    <property type="molecule type" value="Genomic_DNA"/>
</dbReference>